<dbReference type="Gene3D" id="2.50.20.20">
    <property type="match status" value="1"/>
</dbReference>
<evidence type="ECO:0000256" key="1">
    <source>
        <dbReference type="SAM" id="SignalP"/>
    </source>
</evidence>
<keyword evidence="3" id="KW-1185">Reference proteome</keyword>
<gene>
    <name evidence="2" type="ORF">DLM86_14180</name>
</gene>
<evidence type="ECO:0000313" key="3">
    <source>
        <dbReference type="Proteomes" id="UP000247476"/>
    </source>
</evidence>
<evidence type="ECO:0000313" key="2">
    <source>
        <dbReference type="EMBL" id="PYI54600.1"/>
    </source>
</evidence>
<reference evidence="2 3" key="1">
    <citation type="submission" date="2018-05" db="EMBL/GenBank/DDBJ databases">
        <title>Paenibacillus flagellatus sp. nov., isolated from selenium mineral soil.</title>
        <authorList>
            <person name="Dai X."/>
        </authorList>
    </citation>
    <scope>NUCLEOTIDE SEQUENCE [LARGE SCALE GENOMIC DNA]</scope>
    <source>
        <strain evidence="2 3">DXL2</strain>
    </source>
</reference>
<protein>
    <recommendedName>
        <fullName evidence="4">Lipoprotein</fullName>
    </recommendedName>
</protein>
<feature type="chain" id="PRO_5038885554" description="Lipoprotein" evidence="1">
    <location>
        <begin position="22"/>
        <end position="317"/>
    </location>
</feature>
<proteinExistence type="predicted"/>
<evidence type="ECO:0008006" key="4">
    <source>
        <dbReference type="Google" id="ProtNLM"/>
    </source>
</evidence>
<dbReference type="RefSeq" id="WP_110840658.1">
    <property type="nucleotide sequence ID" value="NZ_QJVJ01000005.1"/>
</dbReference>
<dbReference type="EMBL" id="QJVJ01000005">
    <property type="protein sequence ID" value="PYI54600.1"/>
    <property type="molecule type" value="Genomic_DNA"/>
</dbReference>
<accession>A0A2V5KJ31</accession>
<keyword evidence="1" id="KW-0732">Signal</keyword>
<feature type="signal peptide" evidence="1">
    <location>
        <begin position="1"/>
        <end position="21"/>
    </location>
</feature>
<comment type="caution">
    <text evidence="2">The sequence shown here is derived from an EMBL/GenBank/DDBJ whole genome shotgun (WGS) entry which is preliminary data.</text>
</comment>
<dbReference type="PROSITE" id="PS51257">
    <property type="entry name" value="PROKAR_LIPOPROTEIN"/>
    <property type="match status" value="1"/>
</dbReference>
<name>A0A2V5KJ31_9BACL</name>
<dbReference type="Proteomes" id="UP000247476">
    <property type="component" value="Unassembled WGS sequence"/>
</dbReference>
<organism evidence="2 3">
    <name type="scientific">Paenibacillus flagellatus</name>
    <dbReference type="NCBI Taxonomy" id="2211139"/>
    <lineage>
        <taxon>Bacteria</taxon>
        <taxon>Bacillati</taxon>
        <taxon>Bacillota</taxon>
        <taxon>Bacilli</taxon>
        <taxon>Bacillales</taxon>
        <taxon>Paenibacillaceae</taxon>
        <taxon>Paenibacillus</taxon>
    </lineage>
</organism>
<sequence length="317" mass="33292">MNKKRLLVVPALLTAAALLFGGCSDGTKQKEAVRQAIRKQAEVGQYRFAGSLSVEWEAAADSAAKPLAAGLLNALNGAAVEFAGAASRDPVRLEATFKMTPKSGASVSVPILIKDNKMYAQFPLVNKPDEYIAFDLANPAAAPAAGPLSPEALGRSNEAMAGMLDKLLADIDPKWFAETKSGDGGTAVTYAVDITDRNAQELSALLRTKAPEWAGMLRDAGLLAQAKADAAAKSAGGAELRLKAPGSIRITVGEKQFVERIALDVSGETAVSAGTPRGFRMKLDYALSGINEPPAFEKDVPAKTKPFEDLLKGLPKK</sequence>
<dbReference type="AlphaFoldDB" id="A0A2V5KJ31"/>
<dbReference type="OrthoDB" id="2532515at2"/>